<feature type="region of interest" description="Disordered" evidence="1">
    <location>
        <begin position="75"/>
        <end position="102"/>
    </location>
</feature>
<protein>
    <submittedName>
        <fullName evidence="2">Uncharacterized protein</fullName>
    </submittedName>
</protein>
<feature type="region of interest" description="Disordered" evidence="1">
    <location>
        <begin position="1"/>
        <end position="41"/>
    </location>
</feature>
<name>A0A0G4N4S3_VERLO</name>
<feature type="compositionally biased region" description="Polar residues" evidence="1">
    <location>
        <begin position="21"/>
        <end position="33"/>
    </location>
</feature>
<evidence type="ECO:0000256" key="1">
    <source>
        <dbReference type="SAM" id="MobiDB-lite"/>
    </source>
</evidence>
<reference evidence="2 3" key="1">
    <citation type="submission" date="2015-05" db="EMBL/GenBank/DDBJ databases">
        <authorList>
            <person name="Wang D.B."/>
            <person name="Wang M."/>
        </authorList>
    </citation>
    <scope>NUCLEOTIDE SEQUENCE [LARGE SCALE GENOMIC DNA]</scope>
    <source>
        <strain evidence="2">VL1</strain>
    </source>
</reference>
<dbReference type="AlphaFoldDB" id="A0A0G4N4S3"/>
<dbReference type="Proteomes" id="UP000044602">
    <property type="component" value="Unassembled WGS sequence"/>
</dbReference>
<dbReference type="EMBL" id="CVQH01026971">
    <property type="protein sequence ID" value="CRK41462.1"/>
    <property type="molecule type" value="Genomic_DNA"/>
</dbReference>
<feature type="compositionally biased region" description="Pro residues" evidence="1">
    <location>
        <begin position="83"/>
        <end position="93"/>
    </location>
</feature>
<evidence type="ECO:0000313" key="3">
    <source>
        <dbReference type="Proteomes" id="UP000044602"/>
    </source>
</evidence>
<accession>A0A0G4N4S3</accession>
<keyword evidence="3" id="KW-1185">Reference proteome</keyword>
<proteinExistence type="predicted"/>
<gene>
    <name evidence="2" type="ORF">BN1708_001797</name>
</gene>
<organism evidence="2 3">
    <name type="scientific">Verticillium longisporum</name>
    <name type="common">Verticillium dahliae var. longisporum</name>
    <dbReference type="NCBI Taxonomy" id="100787"/>
    <lineage>
        <taxon>Eukaryota</taxon>
        <taxon>Fungi</taxon>
        <taxon>Dikarya</taxon>
        <taxon>Ascomycota</taxon>
        <taxon>Pezizomycotina</taxon>
        <taxon>Sordariomycetes</taxon>
        <taxon>Hypocreomycetidae</taxon>
        <taxon>Glomerellales</taxon>
        <taxon>Plectosphaerellaceae</taxon>
        <taxon>Verticillium</taxon>
    </lineage>
</organism>
<sequence length="102" mass="11156">MDSSECMIRRPTRATARNRPQTYQQAPIPSSRVSGAYRDEPRCPSCAAALAEMERRFGVAPPDLEHLVVQNTATPWRALRSSPPSPPPSPPPVEAFGEDGDL</sequence>
<evidence type="ECO:0000313" key="2">
    <source>
        <dbReference type="EMBL" id="CRK41462.1"/>
    </source>
</evidence>